<proteinExistence type="predicted"/>
<protein>
    <recommendedName>
        <fullName evidence="2">Twin-arginine translocation signal domain-containing protein</fullName>
    </recommendedName>
</protein>
<dbReference type="EMBL" id="LAZR01061998">
    <property type="protein sequence ID" value="KKK62424.1"/>
    <property type="molecule type" value="Genomic_DNA"/>
</dbReference>
<dbReference type="AlphaFoldDB" id="A0A0F8Z7Q6"/>
<evidence type="ECO:0008006" key="2">
    <source>
        <dbReference type="Google" id="ProtNLM"/>
    </source>
</evidence>
<comment type="caution">
    <text evidence="1">The sequence shown here is derived from an EMBL/GenBank/DDBJ whole genome shotgun (WGS) entry which is preliminary data.</text>
</comment>
<reference evidence="1" key="1">
    <citation type="journal article" date="2015" name="Nature">
        <title>Complex archaea that bridge the gap between prokaryotes and eukaryotes.</title>
        <authorList>
            <person name="Spang A."/>
            <person name="Saw J.H."/>
            <person name="Jorgensen S.L."/>
            <person name="Zaremba-Niedzwiedzka K."/>
            <person name="Martijn J."/>
            <person name="Lind A.E."/>
            <person name="van Eijk R."/>
            <person name="Schleper C."/>
            <person name="Guy L."/>
            <person name="Ettema T.J."/>
        </authorList>
    </citation>
    <scope>NUCLEOTIDE SEQUENCE</scope>
</reference>
<gene>
    <name evidence="1" type="ORF">LCGC14_3004470</name>
</gene>
<organism evidence="1">
    <name type="scientific">marine sediment metagenome</name>
    <dbReference type="NCBI Taxonomy" id="412755"/>
    <lineage>
        <taxon>unclassified sequences</taxon>
        <taxon>metagenomes</taxon>
        <taxon>ecological metagenomes</taxon>
    </lineage>
</organism>
<accession>A0A0F8Z7Q6</accession>
<sequence>MNRRDFLRLAFRTGAVTAAGLHLPYVPKPTAFVISENVPLWEVSDLIVADILSACELADRRVCITD</sequence>
<evidence type="ECO:0000313" key="1">
    <source>
        <dbReference type="EMBL" id="KKK62424.1"/>
    </source>
</evidence>
<name>A0A0F8Z7Q6_9ZZZZ</name>